<name>A0A0K2U7S5_LEPSM</name>
<dbReference type="AlphaFoldDB" id="A0A0K2U7S5"/>
<reference evidence="1" key="1">
    <citation type="submission" date="2014-05" db="EMBL/GenBank/DDBJ databases">
        <authorList>
            <person name="Chronopoulou M."/>
        </authorList>
    </citation>
    <scope>NUCLEOTIDE SEQUENCE</scope>
    <source>
        <tissue evidence="1">Whole organism</tissue>
    </source>
</reference>
<dbReference type="EMBL" id="HACA01016606">
    <property type="protein sequence ID" value="CDW33967.1"/>
    <property type="molecule type" value="Transcribed_RNA"/>
</dbReference>
<evidence type="ECO:0000313" key="1">
    <source>
        <dbReference type="EMBL" id="CDW33967.1"/>
    </source>
</evidence>
<accession>A0A0K2U7S5</accession>
<protein>
    <submittedName>
        <fullName evidence="1">Uncharacterized protein</fullName>
    </submittedName>
</protein>
<organism evidence="1">
    <name type="scientific">Lepeophtheirus salmonis</name>
    <name type="common">Salmon louse</name>
    <name type="synonym">Caligus salmonis</name>
    <dbReference type="NCBI Taxonomy" id="72036"/>
    <lineage>
        <taxon>Eukaryota</taxon>
        <taxon>Metazoa</taxon>
        <taxon>Ecdysozoa</taxon>
        <taxon>Arthropoda</taxon>
        <taxon>Crustacea</taxon>
        <taxon>Multicrustacea</taxon>
        <taxon>Hexanauplia</taxon>
        <taxon>Copepoda</taxon>
        <taxon>Siphonostomatoida</taxon>
        <taxon>Caligidae</taxon>
        <taxon>Lepeophtheirus</taxon>
    </lineage>
</organism>
<sequence>MWKDETVCFPQKLAHAIQFSGSFSNL</sequence>
<proteinExistence type="predicted"/>